<dbReference type="FunFam" id="1.10.8.870:FF:000003">
    <property type="entry name" value="Glycerol-3-phosphate dehydrogenase"/>
    <property type="match status" value="1"/>
</dbReference>
<dbReference type="EC" id="1.1.5.3" evidence="4 11"/>
<dbReference type="PROSITE" id="PS00978">
    <property type="entry name" value="FAD_G3PDH_2"/>
    <property type="match status" value="1"/>
</dbReference>
<reference evidence="14 15" key="1">
    <citation type="submission" date="2017-10" db="EMBL/GenBank/DDBJ databases">
        <title>Genome of an Actinobacterium that displays light-enhanced growth.</title>
        <authorList>
            <person name="Maresca J.A."/>
            <person name="Hempel P."/>
            <person name="Shevchenko O."/>
            <person name="Miller K.J."/>
            <person name="Hahn M.W."/>
        </authorList>
    </citation>
    <scope>NUCLEOTIDE SEQUENCE [LARGE SCALE GENOMIC DNA]</scope>
    <source>
        <strain evidence="14 15">MWH-Mo1</strain>
    </source>
</reference>
<dbReference type="EMBL" id="CP023994">
    <property type="protein sequence ID" value="AWR20864.1"/>
    <property type="molecule type" value="Genomic_DNA"/>
</dbReference>
<evidence type="ECO:0000313" key="15">
    <source>
        <dbReference type="Proteomes" id="UP000246894"/>
    </source>
</evidence>
<sequence length="584" mass="62826">MTDTASSQASGQGVLNAQSRAEALAAMAAEELDILIIGGGIVGAGCALDAATRGLNVGVVEAQDWAAGTSSRSSKLVHGGIRYLEQLDFHLVQEALTERGLLLQQLAPHLVKPIRFLYPVEHPIWERAYVGAGMLLYDIFSYAGGRRPGVGHHRHLSKRQIGLAAPSLKSSGIIGGMSYYDGRVDDARYVVNLVRTAVANGAHAANRTEVIGFLQKKGQVVGVTVRDLETGAEFPIRAKQVINSTGVWTGTTQELVHDGGTLRVRASKGIHIVVPRDRFKSVMGLLLRTEKSVLFVIPWGRHWIIGTTDTDWHYDKAHPSATATDIQYVLDHVNAVLDDPITHDDIEGVYVGLRPLLAGDSESTTKLSREHVVVKPKPGLVLIAGGKWTTYRVMANDAVDAAVEELNTLAGEGSIPASVTASVPLLGAAGYKASWNRRTRTAARAGLPKSVVEHLLNRYGSMAEDLLAIIASDPTQAESLPGNPDYLLAEVTYAVTHEGALHIEDVLSRRTRFTIETRDRGIEAAVVVGKIMGTLLGWSAAHEKKEVKNFRLGIEAEFAAEQQTTDEAANAIRTAVPSITEMPA</sequence>
<evidence type="ECO:0000256" key="11">
    <source>
        <dbReference type="RuleBase" id="RU361217"/>
    </source>
</evidence>
<dbReference type="Gene3D" id="3.30.9.10">
    <property type="entry name" value="D-Amino Acid Oxidase, subunit A, domain 2"/>
    <property type="match status" value="1"/>
</dbReference>
<dbReference type="KEGG" id="aum:AURMO_00245"/>
<dbReference type="Gene3D" id="1.10.8.870">
    <property type="entry name" value="Alpha-glycerophosphate oxidase, cap domain"/>
    <property type="match status" value="1"/>
</dbReference>
<gene>
    <name evidence="14" type="ORF">AURMO_00245</name>
</gene>
<keyword evidence="7" id="KW-0319">Glycerol metabolism</keyword>
<proteinExistence type="inferred from homology"/>
<dbReference type="RefSeq" id="WP_110232770.1">
    <property type="nucleotide sequence ID" value="NZ_CP023994.1"/>
</dbReference>
<dbReference type="Proteomes" id="UP000246894">
    <property type="component" value="Chromosome"/>
</dbReference>
<dbReference type="InterPro" id="IPR036188">
    <property type="entry name" value="FAD/NAD-bd_sf"/>
</dbReference>
<keyword evidence="8" id="KW-0274">FAD</keyword>
<name>A0A2Z3RXK1_9MICO</name>
<evidence type="ECO:0000256" key="2">
    <source>
        <dbReference type="ARBA" id="ARBA00004496"/>
    </source>
</evidence>
<dbReference type="InterPro" id="IPR031656">
    <property type="entry name" value="DAO_C"/>
</dbReference>
<keyword evidence="9 11" id="KW-0560">Oxidoreductase</keyword>
<feature type="domain" description="FAD dependent oxidoreductase" evidence="12">
    <location>
        <begin position="33"/>
        <end position="391"/>
    </location>
</feature>
<organism evidence="14 15">
    <name type="scientific">Aurantimicrobium photophilum</name>
    <dbReference type="NCBI Taxonomy" id="1987356"/>
    <lineage>
        <taxon>Bacteria</taxon>
        <taxon>Bacillati</taxon>
        <taxon>Actinomycetota</taxon>
        <taxon>Actinomycetes</taxon>
        <taxon>Micrococcales</taxon>
        <taxon>Microbacteriaceae</taxon>
        <taxon>Aurantimicrobium</taxon>
    </lineage>
</organism>
<evidence type="ECO:0000256" key="1">
    <source>
        <dbReference type="ARBA" id="ARBA00001974"/>
    </source>
</evidence>
<dbReference type="GO" id="GO:0046168">
    <property type="term" value="P:glycerol-3-phosphate catabolic process"/>
    <property type="evidence" value="ECO:0007669"/>
    <property type="project" value="TreeGrafter"/>
</dbReference>
<evidence type="ECO:0000256" key="3">
    <source>
        <dbReference type="ARBA" id="ARBA00007330"/>
    </source>
</evidence>
<evidence type="ECO:0000259" key="13">
    <source>
        <dbReference type="Pfam" id="PF16901"/>
    </source>
</evidence>
<keyword evidence="15" id="KW-1185">Reference proteome</keyword>
<dbReference type="GO" id="GO:0006071">
    <property type="term" value="P:glycerol metabolic process"/>
    <property type="evidence" value="ECO:0007669"/>
    <property type="project" value="UniProtKB-KW"/>
</dbReference>
<evidence type="ECO:0000256" key="10">
    <source>
        <dbReference type="ARBA" id="ARBA00049055"/>
    </source>
</evidence>
<dbReference type="PANTHER" id="PTHR11985">
    <property type="entry name" value="GLYCEROL-3-PHOSPHATE DEHYDROGENASE"/>
    <property type="match status" value="1"/>
</dbReference>
<keyword evidence="5" id="KW-0963">Cytoplasm</keyword>
<dbReference type="AlphaFoldDB" id="A0A2Z3RXK1"/>
<comment type="cofactor">
    <cofactor evidence="1 11">
        <name>FAD</name>
        <dbReference type="ChEBI" id="CHEBI:57692"/>
    </cofactor>
</comment>
<keyword evidence="6 11" id="KW-0285">Flavoprotein</keyword>
<dbReference type="PROSITE" id="PS00977">
    <property type="entry name" value="FAD_G3PDH_1"/>
    <property type="match status" value="1"/>
</dbReference>
<dbReference type="PANTHER" id="PTHR11985:SF31">
    <property type="entry name" value="GLYCEROL-3-PHOSPHATE DEHYDROGENASE 2"/>
    <property type="match status" value="1"/>
</dbReference>
<dbReference type="SUPFAM" id="SSF51905">
    <property type="entry name" value="FAD/NAD(P)-binding domain"/>
    <property type="match status" value="1"/>
</dbReference>
<evidence type="ECO:0000256" key="6">
    <source>
        <dbReference type="ARBA" id="ARBA00022630"/>
    </source>
</evidence>
<dbReference type="InterPro" id="IPR000447">
    <property type="entry name" value="G3P_DH_FAD-dep"/>
</dbReference>
<dbReference type="OrthoDB" id="9766796at2"/>
<comment type="catalytic activity">
    <reaction evidence="10 11">
        <text>a quinone + sn-glycerol 3-phosphate = dihydroxyacetone phosphate + a quinol</text>
        <dbReference type="Rhea" id="RHEA:18977"/>
        <dbReference type="ChEBI" id="CHEBI:24646"/>
        <dbReference type="ChEBI" id="CHEBI:57597"/>
        <dbReference type="ChEBI" id="CHEBI:57642"/>
        <dbReference type="ChEBI" id="CHEBI:132124"/>
        <dbReference type="EC" id="1.1.5.3"/>
    </reaction>
</comment>
<comment type="similarity">
    <text evidence="3 11">Belongs to the FAD-dependent glycerol-3-phosphate dehydrogenase family.</text>
</comment>
<dbReference type="InterPro" id="IPR038299">
    <property type="entry name" value="DAO_C_sf"/>
</dbReference>
<evidence type="ECO:0000259" key="12">
    <source>
        <dbReference type="Pfam" id="PF01266"/>
    </source>
</evidence>
<dbReference type="InterPro" id="IPR006076">
    <property type="entry name" value="FAD-dep_OxRdtase"/>
</dbReference>
<dbReference type="GO" id="GO:0004368">
    <property type="term" value="F:glycerol-3-phosphate dehydrogenase (quinone) activity"/>
    <property type="evidence" value="ECO:0007669"/>
    <property type="project" value="UniProtKB-EC"/>
</dbReference>
<comment type="subcellular location">
    <subcellularLocation>
        <location evidence="2">Cytoplasm</location>
    </subcellularLocation>
</comment>
<evidence type="ECO:0000256" key="9">
    <source>
        <dbReference type="ARBA" id="ARBA00023002"/>
    </source>
</evidence>
<dbReference type="Pfam" id="PF01266">
    <property type="entry name" value="DAO"/>
    <property type="match status" value="1"/>
</dbReference>
<evidence type="ECO:0000256" key="7">
    <source>
        <dbReference type="ARBA" id="ARBA00022798"/>
    </source>
</evidence>
<evidence type="ECO:0000313" key="14">
    <source>
        <dbReference type="EMBL" id="AWR20864.1"/>
    </source>
</evidence>
<feature type="domain" description="Alpha-glycerophosphate oxidase C-terminal" evidence="13">
    <location>
        <begin position="418"/>
        <end position="541"/>
    </location>
</feature>
<evidence type="ECO:0000256" key="8">
    <source>
        <dbReference type="ARBA" id="ARBA00022827"/>
    </source>
</evidence>
<protein>
    <recommendedName>
        <fullName evidence="4 11">Glycerol-3-phosphate dehydrogenase</fullName>
        <ecNumber evidence="4 11">1.1.5.3</ecNumber>
    </recommendedName>
</protein>
<dbReference type="Pfam" id="PF16901">
    <property type="entry name" value="DAO_C"/>
    <property type="match status" value="1"/>
</dbReference>
<dbReference type="Gene3D" id="3.50.50.60">
    <property type="entry name" value="FAD/NAD(P)-binding domain"/>
    <property type="match status" value="1"/>
</dbReference>
<dbReference type="GO" id="GO:0009331">
    <property type="term" value="C:glycerol-3-phosphate dehydrogenase (FAD) complex"/>
    <property type="evidence" value="ECO:0007669"/>
    <property type="project" value="UniProtKB-UniRule"/>
</dbReference>
<dbReference type="PRINTS" id="PR01001">
    <property type="entry name" value="FADG3PDH"/>
</dbReference>
<evidence type="ECO:0000256" key="5">
    <source>
        <dbReference type="ARBA" id="ARBA00022490"/>
    </source>
</evidence>
<evidence type="ECO:0000256" key="4">
    <source>
        <dbReference type="ARBA" id="ARBA00013029"/>
    </source>
</evidence>
<accession>A0A2Z3RXK1</accession>